<comment type="caution">
    <text evidence="2">The sequence shown here is derived from an EMBL/GenBank/DDBJ whole genome shotgun (WGS) entry which is preliminary data.</text>
</comment>
<protein>
    <recommendedName>
        <fullName evidence="4">AA1-like domain-containing protein</fullName>
    </recommendedName>
</protein>
<evidence type="ECO:0000256" key="1">
    <source>
        <dbReference type="SAM" id="SignalP"/>
    </source>
</evidence>
<evidence type="ECO:0000313" key="2">
    <source>
        <dbReference type="EMBL" id="RYO02814.1"/>
    </source>
</evidence>
<accession>A0ABY0GG78</accession>
<keyword evidence="1" id="KW-0732">Signal</keyword>
<keyword evidence="3" id="KW-1185">Reference proteome</keyword>
<feature type="signal peptide" evidence="1">
    <location>
        <begin position="1"/>
        <end position="18"/>
    </location>
</feature>
<name>A0ABY0GG78_9PLEO</name>
<evidence type="ECO:0000313" key="3">
    <source>
        <dbReference type="Proteomes" id="UP000293195"/>
    </source>
</evidence>
<dbReference type="Proteomes" id="UP000293195">
    <property type="component" value="Unassembled WGS sequence"/>
</dbReference>
<dbReference type="EMBL" id="PDXF01000015">
    <property type="protein sequence ID" value="RYO02814.1"/>
    <property type="molecule type" value="Genomic_DNA"/>
</dbReference>
<proteinExistence type="predicted"/>
<evidence type="ECO:0008006" key="4">
    <source>
        <dbReference type="Google" id="ProtNLM"/>
    </source>
</evidence>
<gene>
    <name evidence="2" type="ORF">AA0119_g5189</name>
</gene>
<reference evidence="3" key="1">
    <citation type="journal article" date="2019" name="bioRxiv">
        <title>Genomics, evolutionary history and diagnostics of the Alternaria alternata species group including apple and Asian pear pathotypes.</title>
        <authorList>
            <person name="Armitage A.D."/>
            <person name="Cockerton H.M."/>
            <person name="Sreenivasaprasad S."/>
            <person name="Woodhall J.W."/>
            <person name="Lane C.R."/>
            <person name="Harrison R.J."/>
            <person name="Clarkson J.P."/>
        </authorList>
    </citation>
    <scope>NUCLEOTIDE SEQUENCE [LARGE SCALE GENOMIC DNA]</scope>
    <source>
        <strain evidence="3">FERA 635</strain>
    </source>
</reference>
<organism evidence="2 3">
    <name type="scientific">Alternaria tenuissima</name>
    <dbReference type="NCBI Taxonomy" id="119927"/>
    <lineage>
        <taxon>Eukaryota</taxon>
        <taxon>Fungi</taxon>
        <taxon>Dikarya</taxon>
        <taxon>Ascomycota</taxon>
        <taxon>Pezizomycotina</taxon>
        <taxon>Dothideomycetes</taxon>
        <taxon>Pleosporomycetidae</taxon>
        <taxon>Pleosporales</taxon>
        <taxon>Pleosporineae</taxon>
        <taxon>Pleosporaceae</taxon>
        <taxon>Alternaria</taxon>
        <taxon>Alternaria sect. Alternaria</taxon>
        <taxon>Alternaria alternata complex</taxon>
    </lineage>
</organism>
<sequence>MQFTTALFALAAATAANAASDLGAWNVTIESNSAANGYRSRTVLADFASDAYAGDDVIRTVCKYEFIPGADGAKETESCEPNTFSYEYDGTTVKVQQNIEKPNPMTVFGEAPLTQTMQPGGNGRGYKGNAIFDATRAIA</sequence>
<feature type="chain" id="PRO_5046524230" description="AA1-like domain-containing protein" evidence="1">
    <location>
        <begin position="19"/>
        <end position="139"/>
    </location>
</feature>